<reference evidence="2 3" key="1">
    <citation type="submission" date="2021-12" db="EMBL/GenBank/DDBJ databases">
        <title>Genome seq of P8.</title>
        <authorList>
            <person name="Seo T."/>
        </authorList>
    </citation>
    <scope>NUCLEOTIDE SEQUENCE [LARGE SCALE GENOMIC DNA]</scope>
    <source>
        <strain evidence="2 3">P8</strain>
    </source>
</reference>
<protein>
    <submittedName>
        <fullName evidence="2">Chemotaxis protein CheW</fullName>
    </submittedName>
</protein>
<dbReference type="InterPro" id="IPR036061">
    <property type="entry name" value="CheW-like_dom_sf"/>
</dbReference>
<name>A0ABS8XNC8_9BURK</name>
<dbReference type="Gene3D" id="3.30.450.20">
    <property type="entry name" value="PAS domain"/>
    <property type="match status" value="2"/>
</dbReference>
<feature type="domain" description="CheW-like" evidence="1">
    <location>
        <begin position="710"/>
        <end position="845"/>
    </location>
</feature>
<evidence type="ECO:0000259" key="1">
    <source>
        <dbReference type="PROSITE" id="PS50851"/>
    </source>
</evidence>
<dbReference type="Pfam" id="PF01584">
    <property type="entry name" value="CheW"/>
    <property type="match status" value="1"/>
</dbReference>
<accession>A0ABS8XNC8</accession>
<keyword evidence="3" id="KW-1185">Reference proteome</keyword>
<dbReference type="PROSITE" id="PS50851">
    <property type="entry name" value="CHEW"/>
    <property type="match status" value="1"/>
</dbReference>
<dbReference type="Gene3D" id="2.40.50.180">
    <property type="entry name" value="CheA-289, Domain 4"/>
    <property type="match status" value="1"/>
</dbReference>
<dbReference type="SMART" id="SM00260">
    <property type="entry name" value="CheW"/>
    <property type="match status" value="1"/>
</dbReference>
<dbReference type="Proteomes" id="UP001200741">
    <property type="component" value="Unassembled WGS sequence"/>
</dbReference>
<sequence length="857" mass="91323">MKKIWHRGLPFSPEVAPYLRRMALVDEHREELLRLQGVWDSLALLGQMSGTATDIGQTRTAFQNLTTTLLDSLARRLRDNALARMNGRARVAIDILVRNLFERTADVGFLASDGPLCAHAALDPTAPDHATRRAAVQARLAAYTAKYSVYDDVIVLSPRGEVLARCDDSQPLTNCDEPWVAAALASDAPYVERFGPTALLGGRQGLIYARALHAPSGVVGLLCLSFKLADEMSAIFHQLLAGQDVHAVICLLDAEHRVLQSSDAWQVPPGAQLSIHGERLLFAGRDYLCATATASGYEGYMGPPGWTACVMTPLEWAFDGEADAAANEDLRRLGEAIDTAQLFDAELQGIPLEARRIQRNLSRTLWNGKLRSHGQGDGERGASFATTLLNEVQRTGAQLRQVFEQAIAKLQGAALAAVFDGAVFQARLAVDIMDRNLYERANDCRWWALDVRLQRALAAQTTLDAPAAAAEAQQVLQQINALYTVYSLLLVYDLQGRVVAVSDTAQAHHVGRSLQAPWVAAALGLRDPERHVVSRHEASPLYGAADGDAGERPTYVYACAVAHEGQIVGGIAIVFDGEPQFGAMLKASLPDEAGDSAVRSAGLFVARDGRVVSSTDGRWTPGLPGPISPAVLAALHAGQTARQELQIDGRVYAAGIAMSQGYREYKRGQAASGEDVAALLLVPLGQRRDGPQDGAEAGFVPPPAQAGGERLDIAAFSVAGEWLGLPAGLLVEALEQPRLTALPNAPRALVGMLQHDNRMVPVLDLSLALYGRAAAASDAPVLICREAGRTLALRVDELGAVFSIAAGQALAGPGQRARLVRGGEGSSSSMLTLLSAADLWAHLGVDAEPAQSALPAQ</sequence>
<comment type="caution">
    <text evidence="2">The sequence shown here is derived from an EMBL/GenBank/DDBJ whole genome shotgun (WGS) entry which is preliminary data.</text>
</comment>
<evidence type="ECO:0000313" key="3">
    <source>
        <dbReference type="Proteomes" id="UP001200741"/>
    </source>
</evidence>
<gene>
    <name evidence="2" type="ORF">LXT13_01630</name>
</gene>
<dbReference type="RefSeq" id="WP_233369856.1">
    <property type="nucleotide sequence ID" value="NZ_JAJTWU010000001.1"/>
</dbReference>
<dbReference type="Gene3D" id="2.30.30.40">
    <property type="entry name" value="SH3 Domains"/>
    <property type="match status" value="1"/>
</dbReference>
<organism evidence="2 3">
    <name type="scientific">Pelomonas cellulosilytica</name>
    <dbReference type="NCBI Taxonomy" id="2906762"/>
    <lineage>
        <taxon>Bacteria</taxon>
        <taxon>Pseudomonadati</taxon>
        <taxon>Pseudomonadota</taxon>
        <taxon>Betaproteobacteria</taxon>
        <taxon>Burkholderiales</taxon>
        <taxon>Sphaerotilaceae</taxon>
        <taxon>Roseateles</taxon>
    </lineage>
</organism>
<dbReference type="EMBL" id="JAJTWU010000001">
    <property type="protein sequence ID" value="MCE4553147.1"/>
    <property type="molecule type" value="Genomic_DNA"/>
</dbReference>
<dbReference type="SUPFAM" id="SSF50341">
    <property type="entry name" value="CheW-like"/>
    <property type="match status" value="1"/>
</dbReference>
<proteinExistence type="predicted"/>
<evidence type="ECO:0000313" key="2">
    <source>
        <dbReference type="EMBL" id="MCE4553147.1"/>
    </source>
</evidence>
<dbReference type="InterPro" id="IPR002545">
    <property type="entry name" value="CheW-lke_dom"/>
</dbReference>